<name>G0A3C0_METMM</name>
<dbReference type="GO" id="GO:0008714">
    <property type="term" value="F:AMP nucleosidase activity"/>
    <property type="evidence" value="ECO:0007669"/>
    <property type="project" value="UniProtKB-EC"/>
</dbReference>
<protein>
    <recommendedName>
        <fullName evidence="3">AMP nucleosidase</fullName>
        <ecNumber evidence="2">3.2.2.4</ecNumber>
    </recommendedName>
    <alternativeName>
        <fullName evidence="3">AMP nucleosidase</fullName>
    </alternativeName>
</protein>
<feature type="region of interest" description="Disordered" evidence="4">
    <location>
        <begin position="1"/>
        <end position="41"/>
    </location>
</feature>
<evidence type="ECO:0000256" key="1">
    <source>
        <dbReference type="ARBA" id="ARBA00000274"/>
    </source>
</evidence>
<dbReference type="InterPro" id="IPR052341">
    <property type="entry name" value="LOG_family_nucleotidases"/>
</dbReference>
<dbReference type="GO" id="GO:0005829">
    <property type="term" value="C:cytosol"/>
    <property type="evidence" value="ECO:0007669"/>
    <property type="project" value="TreeGrafter"/>
</dbReference>
<dbReference type="Proteomes" id="UP000008888">
    <property type="component" value="Chromosome"/>
</dbReference>
<evidence type="ECO:0000256" key="2">
    <source>
        <dbReference type="ARBA" id="ARBA00011985"/>
    </source>
</evidence>
<dbReference type="PANTHER" id="PTHR43393:SF3">
    <property type="entry name" value="LYSINE DECARBOXYLASE-LIKE PROTEIN"/>
    <property type="match status" value="1"/>
</dbReference>
<reference evidence="6" key="3">
    <citation type="submission" date="2011-05" db="EMBL/GenBank/DDBJ databases">
        <title>Complete sequence of Methylomonas methanica MC09.</title>
        <authorList>
            <consortium name="US DOE Joint Genome Institute"/>
            <person name="Lucas S."/>
            <person name="Han J."/>
            <person name="Lapidus A."/>
            <person name="Cheng J.-F."/>
            <person name="Goodwin L."/>
            <person name="Pitluck S."/>
            <person name="Peters L."/>
            <person name="Mikhailova N."/>
            <person name="Teshima H."/>
            <person name="Han C."/>
            <person name="Tapia R."/>
            <person name="Land M."/>
            <person name="Hauser L."/>
            <person name="Kyrpides N."/>
            <person name="Ivanova N."/>
            <person name="Pagani I."/>
            <person name="Stein L."/>
            <person name="Woyke T."/>
        </authorList>
    </citation>
    <scope>NUCLEOTIDE SEQUENCE [LARGE SCALE GENOMIC DNA]</scope>
    <source>
        <strain evidence="6">MC09</strain>
    </source>
</reference>
<sequence length="325" mass="37077">MQNNNDGKYPAKKHIPKPPTTHHIEPLPWQNPKSVEEDPDSPVRIRQLLSSASYRQADQDVDFLGRDDMRSARLQLDFLKADVMLKEYGIQHTIVVYGSTRIVEPAVAAQRVRAFREALAQSPDNQELQNKLAIAERIQAKSHYYDVAREFGRIVSQSGKGVSDCRLLVMTGGGPGMMEAANRGAFDVGAKTVGLNITLPHEQFPNPYVTPDLCFRFHYFAMRKMHFLLRAKALVVFPGGYGTFDELFETLTLIQTRTIKPLPIVLVGRDYWRKAFDVDFLVSEGVIDLEDRDLFWYAETAQETWNDILNWYHEKGELLFPDCGE</sequence>
<dbReference type="eggNOG" id="COG1611">
    <property type="taxonomic scope" value="Bacteria"/>
</dbReference>
<proteinExistence type="predicted"/>
<dbReference type="EMBL" id="CP002738">
    <property type="protein sequence ID" value="AEG00219.1"/>
    <property type="molecule type" value="Genomic_DNA"/>
</dbReference>
<dbReference type="Gene3D" id="3.40.50.450">
    <property type="match status" value="1"/>
</dbReference>
<dbReference type="PANTHER" id="PTHR43393">
    <property type="entry name" value="CYTOKININ RIBOSIDE 5'-MONOPHOSPHATE PHOSPHORIBOHYDROLASE"/>
    <property type="match status" value="1"/>
</dbReference>
<gene>
    <name evidence="5" type="ordered locus">Metme_1801</name>
</gene>
<dbReference type="HOGENOM" id="CLU_058336_0_0_6"/>
<dbReference type="OrthoDB" id="9801098at2"/>
<comment type="catalytic activity">
    <reaction evidence="1">
        <text>AMP + H2O = D-ribose 5-phosphate + adenine</text>
        <dbReference type="Rhea" id="RHEA:20129"/>
        <dbReference type="ChEBI" id="CHEBI:15377"/>
        <dbReference type="ChEBI" id="CHEBI:16708"/>
        <dbReference type="ChEBI" id="CHEBI:78346"/>
        <dbReference type="ChEBI" id="CHEBI:456215"/>
        <dbReference type="EC" id="3.2.2.4"/>
    </reaction>
</comment>
<dbReference type="RefSeq" id="WP_013818471.1">
    <property type="nucleotide sequence ID" value="NC_015572.1"/>
</dbReference>
<evidence type="ECO:0000313" key="5">
    <source>
        <dbReference type="EMBL" id="AEG00219.1"/>
    </source>
</evidence>
<dbReference type="InterPro" id="IPR031100">
    <property type="entry name" value="LOG_fam"/>
</dbReference>
<reference key="2">
    <citation type="submission" date="2011-05" db="EMBL/GenBank/DDBJ databases">
        <title>Complete genome sequence of the aerobic marine methanotroph Methylomonas methanica MC09.</title>
        <authorList>
            <person name="Boden R."/>
            <person name="Cunliffe M."/>
            <person name="Scanlan J."/>
            <person name="Moussard H."/>
            <person name="Kits K.D."/>
            <person name="Klotz M."/>
            <person name="Jetten M."/>
            <person name="Vuilleumier S."/>
            <person name="Han J."/>
            <person name="Peters L."/>
            <person name="Mikhailova N."/>
            <person name="Teshima H."/>
            <person name="Tapia R."/>
            <person name="Kyrpides N."/>
            <person name="Ivanova N."/>
            <person name="Pagani I."/>
            <person name="Cheng J.-F."/>
            <person name="Goodwin L."/>
            <person name="Han C."/>
            <person name="Hauser L."/>
            <person name="Land M."/>
            <person name="Lapidus A."/>
            <person name="Lucas S."/>
            <person name="Pitluck S."/>
            <person name="Woyke T."/>
            <person name="Stein L.Y."/>
            <person name="Murrell C."/>
        </authorList>
    </citation>
    <scope>NUCLEOTIDE SEQUENCE</scope>
    <source>
        <strain>MC09</strain>
    </source>
</reference>
<evidence type="ECO:0000256" key="4">
    <source>
        <dbReference type="SAM" id="MobiDB-lite"/>
    </source>
</evidence>
<dbReference type="AlphaFoldDB" id="G0A3C0"/>
<dbReference type="EC" id="3.2.2.4" evidence="2"/>
<evidence type="ECO:0000313" key="6">
    <source>
        <dbReference type="Proteomes" id="UP000008888"/>
    </source>
</evidence>
<dbReference type="STRING" id="857087.Metme_1801"/>
<organism evidence="5 6">
    <name type="scientific">Methylomonas methanica (strain DSM 25384 / MC09)</name>
    <dbReference type="NCBI Taxonomy" id="857087"/>
    <lineage>
        <taxon>Bacteria</taxon>
        <taxon>Pseudomonadati</taxon>
        <taxon>Pseudomonadota</taxon>
        <taxon>Gammaproteobacteria</taxon>
        <taxon>Methylococcales</taxon>
        <taxon>Methylococcaceae</taxon>
        <taxon>Methylomonas</taxon>
    </lineage>
</organism>
<reference evidence="5 6" key="1">
    <citation type="journal article" date="2011" name="J. Bacteriol.">
        <title>Complete Genome Sequence of the Aerobic Marine Methanotroph Methylomonas methanica MC09.</title>
        <authorList>
            <person name="Boden R."/>
            <person name="Cunliffe M."/>
            <person name="Scanlan J."/>
            <person name="Moussard H."/>
            <person name="Kits K.D."/>
            <person name="Klotz M.G."/>
            <person name="Jetten M.S."/>
            <person name="Vuilleumier S."/>
            <person name="Han J."/>
            <person name="Peters L."/>
            <person name="Mikhailova N."/>
            <person name="Teshima H."/>
            <person name="Tapia R."/>
            <person name="Kyrpides N."/>
            <person name="Ivanova N."/>
            <person name="Pagani I."/>
            <person name="Cheng J.F."/>
            <person name="Goodwin L."/>
            <person name="Han C."/>
            <person name="Hauser L."/>
            <person name="Land M.L."/>
            <person name="Lapidus A."/>
            <person name="Lucas S."/>
            <person name="Pitluck S."/>
            <person name="Woyke T."/>
            <person name="Stein L."/>
            <person name="Murrell J.C."/>
        </authorList>
    </citation>
    <scope>NUCLEOTIDE SEQUENCE [LARGE SCALE GENOMIC DNA]</scope>
    <source>
        <strain evidence="5 6">MC09</strain>
    </source>
</reference>
<dbReference type="SUPFAM" id="SSF102405">
    <property type="entry name" value="MCP/YpsA-like"/>
    <property type="match status" value="1"/>
</dbReference>
<accession>G0A3C0</accession>
<dbReference type="Pfam" id="PF03641">
    <property type="entry name" value="Lysine_decarbox"/>
    <property type="match status" value="1"/>
</dbReference>
<evidence type="ECO:0000256" key="3">
    <source>
        <dbReference type="ARBA" id="ARBA00031983"/>
    </source>
</evidence>
<dbReference type="KEGG" id="mmt:Metme_1801"/>
<keyword evidence="6" id="KW-1185">Reference proteome</keyword>